<evidence type="ECO:0000313" key="2">
    <source>
        <dbReference type="EMBL" id="OAX52268.1"/>
    </source>
</evidence>
<name>A0A199NUK3_9MICC</name>
<gene>
    <name evidence="3" type="ORF">A5N15_04505</name>
    <name evidence="2" type="ORF">AN277_0203710</name>
</gene>
<dbReference type="Proteomes" id="UP000092021">
    <property type="component" value="Unassembled WGS sequence"/>
</dbReference>
<dbReference type="EMBL" id="LWGZ01000382">
    <property type="protein sequence ID" value="OAX62656.1"/>
    <property type="molecule type" value="Genomic_DNA"/>
</dbReference>
<reference evidence="4" key="2">
    <citation type="submission" date="2016-04" db="EMBL/GenBank/DDBJ databases">
        <authorList>
            <person name="Waterworth S."/>
            <person name="Matcher G."/>
        </authorList>
    </citation>
    <scope>NUCLEOTIDE SEQUENCE [LARGE SCALE GENOMIC DNA]</scope>
    <source>
        <strain evidence="4">RuSp02-3</strain>
    </source>
</reference>
<keyword evidence="1" id="KW-0472">Membrane</keyword>
<evidence type="ECO:0000313" key="5">
    <source>
        <dbReference type="Proteomes" id="UP000092021"/>
    </source>
</evidence>
<dbReference type="EMBL" id="LJBJ02000005">
    <property type="protein sequence ID" value="OAX52268.1"/>
    <property type="molecule type" value="Genomic_DNA"/>
</dbReference>
<evidence type="ECO:0008006" key="6">
    <source>
        <dbReference type="Google" id="ProtNLM"/>
    </source>
</evidence>
<keyword evidence="1" id="KW-0812">Transmembrane</keyword>
<sequence length="101" mass="11557">MNFLKYSLIRLGLIVVVFLLCMLIGIGPFLAGIFAVLIGLAVGYLAFPRLHTAAGQEFTAFFRRRRTRSEARRTHPRTAQEDAAVEDEYVDEQLRREDRTI</sequence>
<keyword evidence="4" id="KW-1185">Reference proteome</keyword>
<organism evidence="2 4">
    <name type="scientific">Rothia kristinae</name>
    <dbReference type="NCBI Taxonomy" id="37923"/>
    <lineage>
        <taxon>Bacteria</taxon>
        <taxon>Bacillati</taxon>
        <taxon>Actinomycetota</taxon>
        <taxon>Actinomycetes</taxon>
        <taxon>Micrococcales</taxon>
        <taxon>Micrococcaceae</taxon>
        <taxon>Rothia</taxon>
    </lineage>
</organism>
<evidence type="ECO:0000313" key="3">
    <source>
        <dbReference type="EMBL" id="OAX62656.1"/>
    </source>
</evidence>
<reference evidence="2 4" key="3">
    <citation type="submission" date="2016-06" db="EMBL/GenBank/DDBJ databases">
        <title>Identification of putative biosynthetic pathways for the production of bioactive secondary metabolites by the marine actinomycete Kocuria kristinae RUTW2-3.</title>
        <authorList>
            <person name="Waterworth S.C."/>
            <person name="Walmsley T.A."/>
            <person name="Matongo T."/>
            <person name="Davies-Coleman M.T."/>
            <person name="Dorrington R.A."/>
        </authorList>
    </citation>
    <scope>NUCLEOTIDE SEQUENCE [LARGE SCALE GENOMIC DNA]</scope>
    <source>
        <strain evidence="4">RuSp02-3</strain>
        <strain evidence="2">RUTW2-3</strain>
        <strain evidence="3 5">RUTW4-5</strain>
    </source>
</reference>
<dbReference type="Pfam" id="PF14012">
    <property type="entry name" value="DUF4229"/>
    <property type="match status" value="1"/>
</dbReference>
<dbReference type="AlphaFoldDB" id="A0A199NUK3"/>
<protein>
    <recommendedName>
        <fullName evidence="6">DUF4229 domain-containing protein</fullName>
    </recommendedName>
</protein>
<proteinExistence type="predicted"/>
<keyword evidence="1" id="KW-1133">Transmembrane helix</keyword>
<comment type="caution">
    <text evidence="2">The sequence shown here is derived from an EMBL/GenBank/DDBJ whole genome shotgun (WGS) entry which is preliminary data.</text>
</comment>
<dbReference type="InterPro" id="IPR025323">
    <property type="entry name" value="DUF4229"/>
</dbReference>
<evidence type="ECO:0000313" key="4">
    <source>
        <dbReference type="Proteomes" id="UP000053171"/>
    </source>
</evidence>
<reference evidence="2" key="1">
    <citation type="submission" date="2016-04" db="EMBL/GenBank/DDBJ databases">
        <authorList>
            <person name="Evans L.H."/>
            <person name="Alamgir A."/>
            <person name="Owens N."/>
            <person name="Weber N.D."/>
            <person name="Virtaneva K."/>
            <person name="Barbian K."/>
            <person name="Babar A."/>
            <person name="Rosenke K."/>
        </authorList>
    </citation>
    <scope>NUCLEOTIDE SEQUENCE [LARGE SCALE GENOMIC DNA]</scope>
    <source>
        <strain evidence="2">RUTW2-3</strain>
    </source>
</reference>
<dbReference type="Proteomes" id="UP000053171">
    <property type="component" value="Unassembled WGS sequence"/>
</dbReference>
<evidence type="ECO:0000256" key="1">
    <source>
        <dbReference type="SAM" id="Phobius"/>
    </source>
</evidence>
<accession>A0A199NUK3</accession>
<feature type="transmembrane region" description="Helical" evidence="1">
    <location>
        <begin position="12"/>
        <end position="45"/>
    </location>
</feature>
<dbReference type="RefSeq" id="WP_064725117.1">
    <property type="nucleotide sequence ID" value="NZ_JADPWM010000004.1"/>
</dbReference>